<proteinExistence type="inferred from homology"/>
<keyword evidence="4" id="KW-0187">Copper transport</keyword>
<feature type="transmembrane region" description="Helical" evidence="4">
    <location>
        <begin position="43"/>
        <end position="60"/>
    </location>
</feature>
<reference evidence="5 6" key="1">
    <citation type="submission" date="2018-10" db="EMBL/GenBank/DDBJ databases">
        <title>Fifty Aureobasidium pullulans genomes reveal a recombining polyextremotolerant generalist.</title>
        <authorList>
            <person name="Gostincar C."/>
            <person name="Turk M."/>
            <person name="Zajc J."/>
            <person name="Gunde-Cimerman N."/>
        </authorList>
    </citation>
    <scope>NUCLEOTIDE SEQUENCE [LARGE SCALE GENOMIC DNA]</scope>
    <source>
        <strain evidence="5 6">EXF-10507</strain>
    </source>
</reference>
<evidence type="ECO:0000256" key="1">
    <source>
        <dbReference type="ARBA" id="ARBA00022692"/>
    </source>
</evidence>
<comment type="subcellular location">
    <subcellularLocation>
        <location evidence="4">Membrane</location>
        <topology evidence="4">Multi-pass membrane protein</topology>
    </subcellularLocation>
</comment>
<sequence>MSHSMSMGGGNSTECKISMLWNWYTIDACFLASSWHIKTKSMFAASCIGVALLVVCLEFLRRIGKEYDSYILRQFHRRAASLRYRPRVSYVAPKFDDERNSSGCGPDASCAPPLPEQQFITFRATPAQQITRGAIHAATFGVGYIVMLLAMYFNGYIIISIIVGAFLGKVLCDWMVVKLPLVTEQSFDESRDEAPGISEPTVCCG</sequence>
<feature type="transmembrane region" description="Helical" evidence="4">
    <location>
        <begin position="133"/>
        <end position="151"/>
    </location>
</feature>
<keyword evidence="2 4" id="KW-1133">Transmembrane helix</keyword>
<organism evidence="5 6">
    <name type="scientific">Aureobasidium pullulans</name>
    <name type="common">Black yeast</name>
    <name type="synonym">Pullularia pullulans</name>
    <dbReference type="NCBI Taxonomy" id="5580"/>
    <lineage>
        <taxon>Eukaryota</taxon>
        <taxon>Fungi</taxon>
        <taxon>Dikarya</taxon>
        <taxon>Ascomycota</taxon>
        <taxon>Pezizomycotina</taxon>
        <taxon>Dothideomycetes</taxon>
        <taxon>Dothideomycetidae</taxon>
        <taxon>Dothideales</taxon>
        <taxon>Saccotheciaceae</taxon>
        <taxon>Aureobasidium</taxon>
    </lineage>
</organism>
<keyword evidence="4" id="KW-0186">Copper</keyword>
<protein>
    <recommendedName>
        <fullName evidence="4">Copper transport protein</fullName>
    </recommendedName>
</protein>
<dbReference type="InterPro" id="IPR007274">
    <property type="entry name" value="Cop_transporter"/>
</dbReference>
<keyword evidence="1 4" id="KW-0812">Transmembrane</keyword>
<keyword evidence="3 4" id="KW-0472">Membrane</keyword>
<dbReference type="EMBL" id="QZAR01000184">
    <property type="protein sequence ID" value="THW85332.1"/>
    <property type="molecule type" value="Genomic_DNA"/>
</dbReference>
<dbReference type="PANTHER" id="PTHR12483">
    <property type="entry name" value="SOLUTE CARRIER FAMILY 31 COPPER TRANSPORTERS"/>
    <property type="match status" value="1"/>
</dbReference>
<keyword evidence="4" id="KW-0406">Ion transport</keyword>
<comment type="similarity">
    <text evidence="4">Belongs to the copper transporter (Ctr) (TC 1.A.56) family. SLC31A subfamily.</text>
</comment>
<comment type="caution">
    <text evidence="5">The sequence shown here is derived from an EMBL/GenBank/DDBJ whole genome shotgun (WGS) entry which is preliminary data.</text>
</comment>
<name>A0A4S9AYE9_AURPU</name>
<dbReference type="GO" id="GO:0016020">
    <property type="term" value="C:membrane"/>
    <property type="evidence" value="ECO:0007669"/>
    <property type="project" value="UniProtKB-SubCell"/>
</dbReference>
<dbReference type="Proteomes" id="UP000304928">
    <property type="component" value="Unassembled WGS sequence"/>
</dbReference>
<dbReference type="Pfam" id="PF04145">
    <property type="entry name" value="Ctr"/>
    <property type="match status" value="1"/>
</dbReference>
<gene>
    <name evidence="5" type="ORF">D6D15_08140</name>
</gene>
<evidence type="ECO:0000256" key="2">
    <source>
        <dbReference type="ARBA" id="ARBA00022989"/>
    </source>
</evidence>
<keyword evidence="4" id="KW-0813">Transport</keyword>
<dbReference type="PANTHER" id="PTHR12483:SF79">
    <property type="entry name" value="COPPER TRANSPORT PROTEIN"/>
    <property type="match status" value="1"/>
</dbReference>
<evidence type="ECO:0000313" key="6">
    <source>
        <dbReference type="Proteomes" id="UP000304928"/>
    </source>
</evidence>
<feature type="transmembrane region" description="Helical" evidence="4">
    <location>
        <begin position="20"/>
        <end position="37"/>
    </location>
</feature>
<evidence type="ECO:0000313" key="5">
    <source>
        <dbReference type="EMBL" id="THW85332.1"/>
    </source>
</evidence>
<evidence type="ECO:0000256" key="4">
    <source>
        <dbReference type="RuleBase" id="RU367022"/>
    </source>
</evidence>
<dbReference type="GO" id="GO:0005375">
    <property type="term" value="F:copper ion transmembrane transporter activity"/>
    <property type="evidence" value="ECO:0007669"/>
    <property type="project" value="UniProtKB-UniRule"/>
</dbReference>
<accession>A0A4S9AYE9</accession>
<dbReference type="AlphaFoldDB" id="A0A4S9AYE9"/>
<evidence type="ECO:0000256" key="3">
    <source>
        <dbReference type="ARBA" id="ARBA00023136"/>
    </source>
</evidence>